<evidence type="ECO:0000256" key="5">
    <source>
        <dbReference type="ARBA" id="ARBA00022906"/>
    </source>
</evidence>
<organism evidence="6 7">
    <name type="scientific">Biformimicrobium ophioploci</name>
    <dbReference type="NCBI Taxonomy" id="3036711"/>
    <lineage>
        <taxon>Bacteria</taxon>
        <taxon>Pseudomonadati</taxon>
        <taxon>Pseudomonadota</taxon>
        <taxon>Gammaproteobacteria</taxon>
        <taxon>Cellvibrionales</taxon>
        <taxon>Microbulbiferaceae</taxon>
        <taxon>Biformimicrobium</taxon>
    </lineage>
</organism>
<keyword evidence="5" id="KW-0864">Zinc transport</keyword>
<dbReference type="InterPro" id="IPR006127">
    <property type="entry name" value="ZnuA-like"/>
</dbReference>
<dbReference type="SUPFAM" id="SSF53807">
    <property type="entry name" value="Helical backbone' metal receptor"/>
    <property type="match status" value="1"/>
</dbReference>
<dbReference type="PANTHER" id="PTHR42953:SF3">
    <property type="entry name" value="HIGH-AFFINITY ZINC UPTAKE SYSTEM PROTEIN ZNUA"/>
    <property type="match status" value="1"/>
</dbReference>
<evidence type="ECO:0000313" key="7">
    <source>
        <dbReference type="Proteomes" id="UP001224392"/>
    </source>
</evidence>
<evidence type="ECO:0000256" key="3">
    <source>
        <dbReference type="ARBA" id="ARBA00022448"/>
    </source>
</evidence>
<accession>A0ABQ6LV66</accession>
<dbReference type="Pfam" id="PF01297">
    <property type="entry name" value="ZnuA"/>
    <property type="match status" value="1"/>
</dbReference>
<comment type="caution">
    <text evidence="6">The sequence shown here is derived from an EMBL/GenBank/DDBJ whole genome shotgun (WGS) entry which is preliminary data.</text>
</comment>
<evidence type="ECO:0000313" key="6">
    <source>
        <dbReference type="EMBL" id="GMG85998.1"/>
    </source>
</evidence>
<dbReference type="PANTHER" id="PTHR42953">
    <property type="entry name" value="HIGH-AFFINITY ZINC UPTAKE SYSTEM PROTEIN ZNUA-RELATED"/>
    <property type="match status" value="1"/>
</dbReference>
<dbReference type="Proteomes" id="UP001224392">
    <property type="component" value="Unassembled WGS sequence"/>
</dbReference>
<keyword evidence="5" id="KW-0862">Zinc</keyword>
<keyword evidence="3" id="KW-0813">Transport</keyword>
<name>A0ABQ6LV66_9GAMM</name>
<evidence type="ECO:0000256" key="4">
    <source>
        <dbReference type="ARBA" id="ARBA00022729"/>
    </source>
</evidence>
<sequence>MASIRPLAMLAEAVAEPADEVQVMQRGGDPHAGALRPSQRMLLKRADLVLWVGPELESSLARLLGTDPDRVLRASAVEGLAWPGSAGVDPHLWLRPANMALIAAALAERLARLNPASAATYRSNAEAFAAEMTLWETRINERLQGFQGHTLVSTHEAYGHFFAGSGLVLLSLDEGGHGHHGAATLLKLRREVRGPGCFLGESGGSPAEQRLASQLGLHFASMDPLGNNLAPTSDIAQLYASILDATVSCLTESAATR</sequence>
<keyword evidence="7" id="KW-1185">Reference proteome</keyword>
<comment type="similarity">
    <text evidence="1">Belongs to the bacterial solute-binding protein 9 family.</text>
</comment>
<gene>
    <name evidence="6" type="primary">znuA</name>
    <name evidence="6" type="ORF">MNKW57_03190</name>
</gene>
<proteinExistence type="inferred from homology"/>
<keyword evidence="4" id="KW-0732">Signal</keyword>
<dbReference type="Gene3D" id="3.40.50.1980">
    <property type="entry name" value="Nitrogenase molybdenum iron protein domain"/>
    <property type="match status" value="1"/>
</dbReference>
<dbReference type="InterPro" id="IPR050492">
    <property type="entry name" value="Bact_metal-bind_prot9"/>
</dbReference>
<evidence type="ECO:0000256" key="2">
    <source>
        <dbReference type="ARBA" id="ARBA00015915"/>
    </source>
</evidence>
<keyword evidence="5" id="KW-0406">Ion transport</keyword>
<dbReference type="EMBL" id="BSYJ01000001">
    <property type="protein sequence ID" value="GMG85998.1"/>
    <property type="molecule type" value="Genomic_DNA"/>
</dbReference>
<protein>
    <recommendedName>
        <fullName evidence="2">High-affinity zinc uptake system protein ZnuA</fullName>
    </recommendedName>
</protein>
<reference evidence="6 7" key="1">
    <citation type="submission" date="2023-04" db="EMBL/GenBank/DDBJ databases">
        <title>Marinobulbifer ophiurae gen. nov., sp. Nov., isolate from tissue of brittle star Ophioplocus japonicus.</title>
        <authorList>
            <person name="Kawano K."/>
            <person name="Sawayama S."/>
            <person name="Nakagawa S."/>
        </authorList>
    </citation>
    <scope>NUCLEOTIDE SEQUENCE [LARGE SCALE GENOMIC DNA]</scope>
    <source>
        <strain evidence="6 7">NKW57</strain>
    </source>
</reference>
<evidence type="ECO:0000256" key="1">
    <source>
        <dbReference type="ARBA" id="ARBA00011028"/>
    </source>
</evidence>